<evidence type="ECO:0000256" key="3">
    <source>
        <dbReference type="ARBA" id="ARBA00022630"/>
    </source>
</evidence>
<dbReference type="AlphaFoldDB" id="A0A0B7MM36"/>
<keyword evidence="3" id="KW-0285">Flavoprotein</keyword>
<feature type="domain" description="FMN-binding" evidence="7">
    <location>
        <begin position="92"/>
        <end position="126"/>
    </location>
</feature>
<keyword evidence="6" id="KW-0472">Membrane</keyword>
<sequence length="133" mass="14258">MTAEHAEKGDSLFKIALNLTVACIIAGIIISIVYYFTADIAIAKQAELNTLALKNLVTEADQYTPVDGKEGWYTATKGGKLVAYIVPAESKGYGGPIKMLVAVGPDNKILKYTILESKETPGLGDKARKSTLH</sequence>
<dbReference type="InterPro" id="IPR007329">
    <property type="entry name" value="FMN-bd"/>
</dbReference>
<reference evidence="9" key="1">
    <citation type="submission" date="2015-01" db="EMBL/GenBank/DDBJ databases">
        <authorList>
            <person name="Manzoor Shahid"/>
            <person name="Zubair Saima"/>
        </authorList>
    </citation>
    <scope>NUCLEOTIDE SEQUENCE [LARGE SCALE GENOMIC DNA]</scope>
    <source>
        <strain evidence="9">Sp3</strain>
    </source>
</reference>
<dbReference type="Proteomes" id="UP000046155">
    <property type="component" value="Unassembled WGS sequence"/>
</dbReference>
<keyword evidence="1" id="KW-0813">Transport</keyword>
<evidence type="ECO:0000313" key="8">
    <source>
        <dbReference type="EMBL" id="CEO89258.1"/>
    </source>
</evidence>
<organism evidence="8 9">
    <name type="scientific">Syntrophaceticus schinkii</name>
    <dbReference type="NCBI Taxonomy" id="499207"/>
    <lineage>
        <taxon>Bacteria</taxon>
        <taxon>Bacillati</taxon>
        <taxon>Bacillota</taxon>
        <taxon>Clostridia</taxon>
        <taxon>Thermoanaerobacterales</taxon>
        <taxon>Thermoanaerobacterales Family III. Incertae Sedis</taxon>
        <taxon>Syntrophaceticus</taxon>
    </lineage>
</organism>
<protein>
    <submittedName>
        <fullName evidence="8">Electron transport complex protein RnfG (Part 1)</fullName>
    </submittedName>
</protein>
<evidence type="ECO:0000256" key="6">
    <source>
        <dbReference type="SAM" id="Phobius"/>
    </source>
</evidence>
<accession>A0A0B7MM36</accession>
<dbReference type="GO" id="GO:0022900">
    <property type="term" value="P:electron transport chain"/>
    <property type="evidence" value="ECO:0007669"/>
    <property type="project" value="InterPro"/>
</dbReference>
<evidence type="ECO:0000256" key="5">
    <source>
        <dbReference type="ARBA" id="ARBA00022982"/>
    </source>
</evidence>
<dbReference type="Pfam" id="PF04205">
    <property type="entry name" value="FMN_bind"/>
    <property type="match status" value="1"/>
</dbReference>
<dbReference type="GO" id="GO:0009055">
    <property type="term" value="F:electron transfer activity"/>
    <property type="evidence" value="ECO:0007669"/>
    <property type="project" value="InterPro"/>
</dbReference>
<name>A0A0B7MM36_9FIRM</name>
<dbReference type="PANTHER" id="PTHR36118">
    <property type="entry name" value="ION-TRANSLOCATING OXIDOREDUCTASE COMPLEX SUBUNIT G"/>
    <property type="match status" value="1"/>
</dbReference>
<feature type="transmembrane region" description="Helical" evidence="6">
    <location>
        <begin position="12"/>
        <end position="36"/>
    </location>
</feature>
<evidence type="ECO:0000259" key="7">
    <source>
        <dbReference type="Pfam" id="PF04205"/>
    </source>
</evidence>
<dbReference type="GO" id="GO:0005886">
    <property type="term" value="C:plasma membrane"/>
    <property type="evidence" value="ECO:0007669"/>
    <property type="project" value="InterPro"/>
</dbReference>
<dbReference type="PANTHER" id="PTHR36118:SF1">
    <property type="entry name" value="ION-TRANSLOCATING OXIDOREDUCTASE COMPLEX SUBUNIT G"/>
    <property type="match status" value="1"/>
</dbReference>
<evidence type="ECO:0000256" key="4">
    <source>
        <dbReference type="ARBA" id="ARBA00022643"/>
    </source>
</evidence>
<keyword evidence="4" id="KW-0288">FMN</keyword>
<keyword evidence="6" id="KW-0812">Transmembrane</keyword>
<dbReference type="InterPro" id="IPR010209">
    <property type="entry name" value="Ion_transpt_RnfG/RsxG"/>
</dbReference>
<keyword evidence="9" id="KW-1185">Reference proteome</keyword>
<dbReference type="GO" id="GO:0010181">
    <property type="term" value="F:FMN binding"/>
    <property type="evidence" value="ECO:0007669"/>
    <property type="project" value="InterPro"/>
</dbReference>
<evidence type="ECO:0000256" key="2">
    <source>
        <dbReference type="ARBA" id="ARBA00022553"/>
    </source>
</evidence>
<gene>
    <name evidence="8" type="primary">rnfG</name>
    <name evidence="8" type="ORF">SSCH_420051</name>
</gene>
<proteinExistence type="predicted"/>
<keyword evidence="2" id="KW-0597">Phosphoprotein</keyword>
<dbReference type="EMBL" id="CDRZ01000239">
    <property type="protein sequence ID" value="CEO89258.1"/>
    <property type="molecule type" value="Genomic_DNA"/>
</dbReference>
<evidence type="ECO:0000256" key="1">
    <source>
        <dbReference type="ARBA" id="ARBA00022448"/>
    </source>
</evidence>
<keyword evidence="6" id="KW-1133">Transmembrane helix</keyword>
<keyword evidence="5" id="KW-0249">Electron transport</keyword>
<evidence type="ECO:0000313" key="9">
    <source>
        <dbReference type="Proteomes" id="UP000046155"/>
    </source>
</evidence>